<evidence type="ECO:0000313" key="2">
    <source>
        <dbReference type="Proteomes" id="UP000600588"/>
    </source>
</evidence>
<reference evidence="1 2" key="1">
    <citation type="submission" date="2020-09" db="EMBL/GenBank/DDBJ databases">
        <title>TT11 complete genome.</title>
        <authorList>
            <person name="Wu Z."/>
        </authorList>
    </citation>
    <scope>NUCLEOTIDE SEQUENCE [LARGE SCALE GENOMIC DNA]</scope>
    <source>
        <strain evidence="1 2">TT11</strain>
    </source>
</reference>
<dbReference type="Proteomes" id="UP000600588">
    <property type="component" value="Unassembled WGS sequence"/>
</dbReference>
<sequence>MTQGNDLEVLVQGIYLPSLFYIPNNIFPDLTEEQEKEFNDYRVINAVGVLKANGDTTYSDKCSPTVELLSKPTQLENNVYQLQKLRDELSKETFDYLLGEYQKHILTCKYVYDWLLNNTNEAINEVTKEELSLFKLQLDWISSHIDKVQAVFRLDRKQTEETPEELTELPASVFNNQVYNNILKIENLSKDKPTKVKKSKKANLPSEQDIDAYLLETVFNVNFKE</sequence>
<name>A0A8J6Q3J0_9FLAO</name>
<protein>
    <submittedName>
        <fullName evidence="1">Uncharacterized protein</fullName>
    </submittedName>
</protein>
<keyword evidence="2" id="KW-1185">Reference proteome</keyword>
<comment type="caution">
    <text evidence="1">The sequence shown here is derived from an EMBL/GenBank/DDBJ whole genome shotgun (WGS) entry which is preliminary data.</text>
</comment>
<dbReference type="RefSeq" id="WP_188231521.1">
    <property type="nucleotide sequence ID" value="NZ_JACVXB010000015.1"/>
</dbReference>
<gene>
    <name evidence="1" type="ORF">ICJ83_16545</name>
</gene>
<dbReference type="EMBL" id="JACVXB010000015">
    <property type="protein sequence ID" value="MBD0833741.1"/>
    <property type="molecule type" value="Genomic_DNA"/>
</dbReference>
<accession>A0A8J6Q3J0</accession>
<organism evidence="1 2">
    <name type="scientific">Aestuariibaculum sediminum</name>
    <dbReference type="NCBI Taxonomy" id="2770637"/>
    <lineage>
        <taxon>Bacteria</taxon>
        <taxon>Pseudomonadati</taxon>
        <taxon>Bacteroidota</taxon>
        <taxon>Flavobacteriia</taxon>
        <taxon>Flavobacteriales</taxon>
        <taxon>Flavobacteriaceae</taxon>
    </lineage>
</organism>
<proteinExistence type="predicted"/>
<dbReference type="AlphaFoldDB" id="A0A8J6Q3J0"/>
<evidence type="ECO:0000313" key="1">
    <source>
        <dbReference type="EMBL" id="MBD0833741.1"/>
    </source>
</evidence>